<keyword evidence="1" id="KW-0472">Membrane</keyword>
<evidence type="ECO:0000313" key="3">
    <source>
        <dbReference type="Proteomes" id="UP000030645"/>
    </source>
</evidence>
<organism evidence="2 3">
    <name type="scientific">Morus notabilis</name>
    <dbReference type="NCBI Taxonomy" id="981085"/>
    <lineage>
        <taxon>Eukaryota</taxon>
        <taxon>Viridiplantae</taxon>
        <taxon>Streptophyta</taxon>
        <taxon>Embryophyta</taxon>
        <taxon>Tracheophyta</taxon>
        <taxon>Spermatophyta</taxon>
        <taxon>Magnoliopsida</taxon>
        <taxon>eudicotyledons</taxon>
        <taxon>Gunneridae</taxon>
        <taxon>Pentapetalae</taxon>
        <taxon>rosids</taxon>
        <taxon>fabids</taxon>
        <taxon>Rosales</taxon>
        <taxon>Moraceae</taxon>
        <taxon>Moreae</taxon>
        <taxon>Morus</taxon>
    </lineage>
</organism>
<name>W9RL89_9ROSA</name>
<keyword evidence="3" id="KW-1185">Reference proteome</keyword>
<sequence>MIWQISNFVKTQPKFTSKASRSVAHDNPERGPRALSFGQATWAGLIPVIIIWYDLNFRVGSD</sequence>
<dbReference type="AlphaFoldDB" id="W9RL89"/>
<evidence type="ECO:0000313" key="2">
    <source>
        <dbReference type="EMBL" id="EXB96372.1"/>
    </source>
</evidence>
<dbReference type="EMBL" id="KE345239">
    <property type="protein sequence ID" value="EXB96372.1"/>
    <property type="molecule type" value="Genomic_DNA"/>
</dbReference>
<reference evidence="3" key="1">
    <citation type="submission" date="2013-01" db="EMBL/GenBank/DDBJ databases">
        <title>Draft Genome Sequence of a Mulberry Tree, Morus notabilis C.K. Schneid.</title>
        <authorList>
            <person name="He N."/>
            <person name="Zhao S."/>
        </authorList>
    </citation>
    <scope>NUCLEOTIDE SEQUENCE</scope>
</reference>
<protein>
    <submittedName>
        <fullName evidence="2">Uncharacterized protein</fullName>
    </submittedName>
</protein>
<accession>W9RL89</accession>
<feature type="transmembrane region" description="Helical" evidence="1">
    <location>
        <begin position="34"/>
        <end position="53"/>
    </location>
</feature>
<evidence type="ECO:0000256" key="1">
    <source>
        <dbReference type="SAM" id="Phobius"/>
    </source>
</evidence>
<dbReference type="Proteomes" id="UP000030645">
    <property type="component" value="Unassembled WGS sequence"/>
</dbReference>
<keyword evidence="1" id="KW-0812">Transmembrane</keyword>
<gene>
    <name evidence="2" type="ORF">L484_023092</name>
</gene>
<proteinExistence type="predicted"/>
<keyword evidence="1" id="KW-1133">Transmembrane helix</keyword>